<dbReference type="OrthoDB" id="9775296at2"/>
<comment type="similarity">
    <text evidence="1 3">Belongs to the short-chain dehydrogenases/reductases (SDR) family.</text>
</comment>
<dbReference type="EMBL" id="FOKK01000002">
    <property type="protein sequence ID" value="SFA90169.1"/>
    <property type="molecule type" value="Genomic_DNA"/>
</dbReference>
<organism evidence="4 5">
    <name type="scientific">Algoriphagus aquimarinus</name>
    <dbReference type="NCBI Taxonomy" id="237018"/>
    <lineage>
        <taxon>Bacteria</taxon>
        <taxon>Pseudomonadati</taxon>
        <taxon>Bacteroidota</taxon>
        <taxon>Cytophagia</taxon>
        <taxon>Cytophagales</taxon>
        <taxon>Cyclobacteriaceae</taxon>
        <taxon>Algoriphagus</taxon>
    </lineage>
</organism>
<proteinExistence type="inferred from homology"/>
<dbReference type="PROSITE" id="PS00061">
    <property type="entry name" value="ADH_SHORT"/>
    <property type="match status" value="1"/>
</dbReference>
<dbReference type="PRINTS" id="PR00080">
    <property type="entry name" value="SDRFAMILY"/>
</dbReference>
<dbReference type="PANTHER" id="PTHR42901">
    <property type="entry name" value="ALCOHOL DEHYDROGENASE"/>
    <property type="match status" value="1"/>
</dbReference>
<dbReference type="PANTHER" id="PTHR42901:SF1">
    <property type="entry name" value="ALCOHOL DEHYDROGENASE"/>
    <property type="match status" value="1"/>
</dbReference>
<dbReference type="SUPFAM" id="SSF51735">
    <property type="entry name" value="NAD(P)-binding Rossmann-fold domains"/>
    <property type="match status" value="1"/>
</dbReference>
<dbReference type="FunFam" id="3.40.50.720:FF:000047">
    <property type="entry name" value="NADP-dependent L-serine/L-allo-threonine dehydrogenase"/>
    <property type="match status" value="1"/>
</dbReference>
<dbReference type="GO" id="GO:0016616">
    <property type="term" value="F:oxidoreductase activity, acting on the CH-OH group of donors, NAD or NADP as acceptor"/>
    <property type="evidence" value="ECO:0007669"/>
    <property type="project" value="UniProtKB-ARBA"/>
</dbReference>
<sequence length="254" mass="27392">MKNKIALVTGATSGIGKAAAITLAKLGYNIIATGRRGNRLEELKSELPEGIDFLPLIFDVRDREKVVEILQNLPERWKAIDVLINNAGNAHGIDPVQTANLDDWDAMMDINVKGLLYVSRAIIPGMTERTSGMIINIGSIAGKEVYPNGSVYCGSKHAVDAITKGMRMDLNSFGIRVVAIHPGLVETEFSLVRFKGDEGKAETVYQGIEPLVAQDIADIVEFAVTRPAHVTIADVVVLPTAQASATIVNRNSKS</sequence>
<gene>
    <name evidence="4" type="ORF">SAMN04489723_102230</name>
</gene>
<dbReference type="Gene3D" id="3.40.50.720">
    <property type="entry name" value="NAD(P)-binding Rossmann-like Domain"/>
    <property type="match status" value="1"/>
</dbReference>
<evidence type="ECO:0000313" key="5">
    <source>
        <dbReference type="Proteomes" id="UP000198790"/>
    </source>
</evidence>
<evidence type="ECO:0000256" key="2">
    <source>
        <dbReference type="ARBA" id="ARBA00023002"/>
    </source>
</evidence>
<evidence type="ECO:0000256" key="3">
    <source>
        <dbReference type="RuleBase" id="RU000363"/>
    </source>
</evidence>
<dbReference type="InterPro" id="IPR020904">
    <property type="entry name" value="Sc_DH/Rdtase_CS"/>
</dbReference>
<dbReference type="RefSeq" id="WP_092894777.1">
    <property type="nucleotide sequence ID" value="NZ_FOKK01000002.1"/>
</dbReference>
<dbReference type="Proteomes" id="UP000198790">
    <property type="component" value="Unassembled WGS sequence"/>
</dbReference>
<accession>A0A1I0WN54</accession>
<evidence type="ECO:0000313" key="4">
    <source>
        <dbReference type="EMBL" id="SFA90169.1"/>
    </source>
</evidence>
<name>A0A1I0WN54_9BACT</name>
<protein>
    <submittedName>
        <fullName evidence="4">NADP-dependent 3-hydroxy acid dehydrogenase YdfG</fullName>
    </submittedName>
</protein>
<dbReference type="PIRSF" id="PIRSF000126">
    <property type="entry name" value="11-beta-HSD1"/>
    <property type="match status" value="1"/>
</dbReference>
<keyword evidence="2" id="KW-0560">Oxidoreductase</keyword>
<dbReference type="PRINTS" id="PR00081">
    <property type="entry name" value="GDHRDH"/>
</dbReference>
<reference evidence="4 5" key="1">
    <citation type="submission" date="2016-10" db="EMBL/GenBank/DDBJ databases">
        <authorList>
            <person name="de Groot N.N."/>
        </authorList>
    </citation>
    <scope>NUCLEOTIDE SEQUENCE [LARGE SCALE GENOMIC DNA]</scope>
    <source>
        <strain evidence="4 5">DSM 23399</strain>
    </source>
</reference>
<evidence type="ECO:0000256" key="1">
    <source>
        <dbReference type="ARBA" id="ARBA00006484"/>
    </source>
</evidence>
<dbReference type="AlphaFoldDB" id="A0A1I0WN54"/>
<dbReference type="InterPro" id="IPR002347">
    <property type="entry name" value="SDR_fam"/>
</dbReference>
<dbReference type="Pfam" id="PF00106">
    <property type="entry name" value="adh_short"/>
    <property type="match status" value="1"/>
</dbReference>
<dbReference type="InterPro" id="IPR036291">
    <property type="entry name" value="NAD(P)-bd_dom_sf"/>
</dbReference>
<keyword evidence="5" id="KW-1185">Reference proteome</keyword>
<dbReference type="STRING" id="237018.SAMN04489723_102230"/>